<gene>
    <name evidence="1" type="ORF">EDE11_12956</name>
</gene>
<dbReference type="Proteomes" id="UP000295649">
    <property type="component" value="Unassembled WGS sequence"/>
</dbReference>
<accession>A0ABY2CH88</accession>
<dbReference type="EMBL" id="SMCN01000029">
    <property type="protein sequence ID" value="TCV77431.1"/>
    <property type="molecule type" value="Genomic_DNA"/>
</dbReference>
<keyword evidence="2" id="KW-1185">Reference proteome</keyword>
<name>A0ABY2CH88_METMH</name>
<sequence>METERERQMYEGFKDIGHNDLFVSLQSKVGWMRCGITCIRSSAILSDLHFGSGHITGCC</sequence>
<evidence type="ECO:0000313" key="2">
    <source>
        <dbReference type="Proteomes" id="UP000295649"/>
    </source>
</evidence>
<proteinExistence type="predicted"/>
<reference evidence="1 2" key="1">
    <citation type="submission" date="2019-03" db="EMBL/GenBank/DDBJ databases">
        <title>Systems level insights into methane cycling in arid and semi-arid ecosystems.</title>
        <authorList>
            <person name="Kalyuzhnaya M."/>
        </authorList>
    </citation>
    <scope>NUCLEOTIDE SEQUENCE [LARGE SCALE GENOMIC DNA]</scope>
    <source>
        <strain evidence="1 2">S-1</strain>
    </source>
</reference>
<organism evidence="1 2">
    <name type="scientific">Methylomonas methanica</name>
    <dbReference type="NCBI Taxonomy" id="421"/>
    <lineage>
        <taxon>Bacteria</taxon>
        <taxon>Pseudomonadati</taxon>
        <taxon>Pseudomonadota</taxon>
        <taxon>Gammaproteobacteria</taxon>
        <taxon>Methylococcales</taxon>
        <taxon>Methylococcaceae</taxon>
        <taxon>Methylomonas</taxon>
    </lineage>
</organism>
<evidence type="ECO:0000313" key="1">
    <source>
        <dbReference type="EMBL" id="TCV77431.1"/>
    </source>
</evidence>
<protein>
    <submittedName>
        <fullName evidence="1">Uncharacterized protein</fullName>
    </submittedName>
</protein>
<comment type="caution">
    <text evidence="1">The sequence shown here is derived from an EMBL/GenBank/DDBJ whole genome shotgun (WGS) entry which is preliminary data.</text>
</comment>